<dbReference type="EMBL" id="CP069105">
    <property type="protein sequence ID" value="QSS55363.1"/>
    <property type="molecule type" value="Genomic_DNA"/>
</dbReference>
<accession>A0A8A1LS20</accession>
<evidence type="ECO:0000313" key="1">
    <source>
        <dbReference type="EMBL" id="QSS55363.1"/>
    </source>
</evidence>
<protein>
    <submittedName>
        <fullName evidence="1">Uncharacterized protein</fullName>
    </submittedName>
</protein>
<evidence type="ECO:0000313" key="2">
    <source>
        <dbReference type="Proteomes" id="UP000663419"/>
    </source>
</evidence>
<dbReference type="VEuPathDB" id="FungiDB:I7I53_03224"/>
<proteinExistence type="predicted"/>
<organism evidence="1 2">
    <name type="scientific">Ajellomyces capsulatus (strain H88)</name>
    <name type="common">Darling's disease fungus</name>
    <name type="synonym">Histoplasma capsulatum</name>
    <dbReference type="NCBI Taxonomy" id="544711"/>
    <lineage>
        <taxon>Eukaryota</taxon>
        <taxon>Fungi</taxon>
        <taxon>Dikarya</taxon>
        <taxon>Ascomycota</taxon>
        <taxon>Pezizomycotina</taxon>
        <taxon>Eurotiomycetes</taxon>
        <taxon>Eurotiomycetidae</taxon>
        <taxon>Onygenales</taxon>
        <taxon>Ajellomycetaceae</taxon>
        <taxon>Histoplasma</taxon>
    </lineage>
</organism>
<sequence>MIVSMSRTRGWRRVGERGTKPGDERDFIPCLYTLEYTAVAVENQMQEPIGKARWSRFEKLQRSRRLNLGEC</sequence>
<dbReference type="AlphaFoldDB" id="A0A8A1LS20"/>
<dbReference type="Proteomes" id="UP000663419">
    <property type="component" value="Chromosome 4"/>
</dbReference>
<reference evidence="1" key="1">
    <citation type="submission" date="2021-01" db="EMBL/GenBank/DDBJ databases">
        <title>Chromosome-level genome assembly of a human fungal pathogen reveals clustering of transcriptionally co-regulated genes.</title>
        <authorList>
            <person name="Voorhies M."/>
            <person name="Cohen S."/>
            <person name="Shea T.P."/>
            <person name="Petrus S."/>
            <person name="Munoz J.F."/>
            <person name="Poplawski S."/>
            <person name="Goldman W.E."/>
            <person name="Michael T."/>
            <person name="Cuomo C.A."/>
            <person name="Sil A."/>
            <person name="Beyhan S."/>
        </authorList>
    </citation>
    <scope>NUCLEOTIDE SEQUENCE</scope>
    <source>
        <strain evidence="1">H88</strain>
    </source>
</reference>
<name>A0A8A1LS20_AJEC8</name>
<gene>
    <name evidence="1" type="ORF">I7I53_03224</name>
</gene>